<dbReference type="GO" id="GO:0008654">
    <property type="term" value="P:phospholipid biosynthetic process"/>
    <property type="evidence" value="ECO:0007669"/>
    <property type="project" value="UniProtKB-KW"/>
</dbReference>
<name>A0A7J7LWZ0_9MAGN</name>
<evidence type="ECO:0000256" key="5">
    <source>
        <dbReference type="ARBA" id="ARBA00022989"/>
    </source>
</evidence>
<comment type="subcellular location">
    <subcellularLocation>
        <location evidence="1">Membrane</location>
        <topology evidence="1">Multi-pass membrane protein</topology>
    </subcellularLocation>
</comment>
<organism evidence="12 13">
    <name type="scientific">Kingdonia uniflora</name>
    <dbReference type="NCBI Taxonomy" id="39325"/>
    <lineage>
        <taxon>Eukaryota</taxon>
        <taxon>Viridiplantae</taxon>
        <taxon>Streptophyta</taxon>
        <taxon>Embryophyta</taxon>
        <taxon>Tracheophyta</taxon>
        <taxon>Spermatophyta</taxon>
        <taxon>Magnoliopsida</taxon>
        <taxon>Ranunculales</taxon>
        <taxon>Circaeasteraceae</taxon>
        <taxon>Kingdonia</taxon>
    </lineage>
</organism>
<protein>
    <recommendedName>
        <fullName evidence="11">Phospholipid/glycerol acyltransferase domain-containing protein</fullName>
    </recommendedName>
</protein>
<dbReference type="SUPFAM" id="SSF69593">
    <property type="entry name" value="Glycerol-3-phosphate (1)-acyltransferase"/>
    <property type="match status" value="1"/>
</dbReference>
<keyword evidence="5 10" id="KW-1133">Transmembrane helix</keyword>
<dbReference type="GO" id="GO:0016020">
    <property type="term" value="C:membrane"/>
    <property type="evidence" value="ECO:0007669"/>
    <property type="project" value="UniProtKB-SubCell"/>
</dbReference>
<evidence type="ECO:0000256" key="10">
    <source>
        <dbReference type="SAM" id="Phobius"/>
    </source>
</evidence>
<feature type="transmembrane region" description="Helical" evidence="10">
    <location>
        <begin position="61"/>
        <end position="84"/>
    </location>
</feature>
<dbReference type="FunFam" id="3.40.50.1000:FF:000134">
    <property type="entry name" value="Glycerol-3-phosphate 2-O-acyltransferase 6"/>
    <property type="match status" value="1"/>
</dbReference>
<comment type="similarity">
    <text evidence="2">Belongs to the GPAT/DAPAT family.</text>
</comment>
<evidence type="ECO:0000256" key="6">
    <source>
        <dbReference type="ARBA" id="ARBA00023098"/>
    </source>
</evidence>
<evidence type="ECO:0000256" key="9">
    <source>
        <dbReference type="ARBA" id="ARBA00023264"/>
    </source>
</evidence>
<comment type="caution">
    <text evidence="12">The sequence shown here is derived from an EMBL/GenBank/DDBJ whole genome shotgun (WGS) entry which is preliminary data.</text>
</comment>
<dbReference type="InterPro" id="IPR036412">
    <property type="entry name" value="HAD-like_sf"/>
</dbReference>
<evidence type="ECO:0000256" key="2">
    <source>
        <dbReference type="ARBA" id="ARBA00007937"/>
    </source>
</evidence>
<keyword evidence="13" id="KW-1185">Reference proteome</keyword>
<evidence type="ECO:0000259" key="11">
    <source>
        <dbReference type="SMART" id="SM00563"/>
    </source>
</evidence>
<proteinExistence type="inferred from homology"/>
<dbReference type="OrthoDB" id="1854593at2759"/>
<dbReference type="InterPro" id="IPR056462">
    <property type="entry name" value="HAD_RAM2/GPAT1-8"/>
</dbReference>
<dbReference type="GO" id="GO:0090447">
    <property type="term" value="F:glycerol-3-phosphate 2-O-acyltransferase activity"/>
    <property type="evidence" value="ECO:0007669"/>
    <property type="project" value="TreeGrafter"/>
</dbReference>
<keyword evidence="8" id="KW-0594">Phospholipid biosynthesis</keyword>
<feature type="domain" description="Phospholipid/glycerol acyltransferase" evidence="11">
    <location>
        <begin position="297"/>
        <end position="398"/>
    </location>
</feature>
<evidence type="ECO:0000256" key="1">
    <source>
        <dbReference type="ARBA" id="ARBA00004141"/>
    </source>
</evidence>
<keyword evidence="9" id="KW-1208">Phospholipid metabolism</keyword>
<dbReference type="CDD" id="cd06551">
    <property type="entry name" value="LPLAT"/>
    <property type="match status" value="1"/>
</dbReference>
<dbReference type="EMBL" id="JACGCM010001948">
    <property type="protein sequence ID" value="KAF6147092.1"/>
    <property type="molecule type" value="Genomic_DNA"/>
</dbReference>
<dbReference type="Pfam" id="PF01553">
    <property type="entry name" value="Acyltransferase"/>
    <property type="match status" value="1"/>
</dbReference>
<accession>A0A7J7LWZ0</accession>
<keyword evidence="6" id="KW-0443">Lipid metabolism</keyword>
<dbReference type="SUPFAM" id="SSF56784">
    <property type="entry name" value="HAD-like"/>
    <property type="match status" value="1"/>
</dbReference>
<keyword evidence="8" id="KW-0444">Lipid biosynthesis</keyword>
<dbReference type="GO" id="GO:0016791">
    <property type="term" value="F:phosphatase activity"/>
    <property type="evidence" value="ECO:0007669"/>
    <property type="project" value="TreeGrafter"/>
</dbReference>
<dbReference type="Gene3D" id="3.40.50.1000">
    <property type="entry name" value="HAD superfamily/HAD-like"/>
    <property type="match status" value="1"/>
</dbReference>
<keyword evidence="7 10" id="KW-0472">Membrane</keyword>
<feature type="transmembrane region" description="Helical" evidence="10">
    <location>
        <begin position="36"/>
        <end position="55"/>
    </location>
</feature>
<dbReference type="GO" id="GO:0010143">
    <property type="term" value="P:cutin biosynthetic process"/>
    <property type="evidence" value="ECO:0007669"/>
    <property type="project" value="UniProtKB-ARBA"/>
</dbReference>
<reference evidence="12 13" key="1">
    <citation type="journal article" date="2020" name="IScience">
        <title>Genome Sequencing of the Endangered Kingdonia uniflora (Circaeasteraceae, Ranunculales) Reveals Potential Mechanisms of Evolutionary Specialization.</title>
        <authorList>
            <person name="Sun Y."/>
            <person name="Deng T."/>
            <person name="Zhang A."/>
            <person name="Moore M.J."/>
            <person name="Landis J.B."/>
            <person name="Lin N."/>
            <person name="Zhang H."/>
            <person name="Zhang X."/>
            <person name="Huang J."/>
            <person name="Zhang X."/>
            <person name="Sun H."/>
            <person name="Wang H."/>
        </authorList>
    </citation>
    <scope>NUCLEOTIDE SEQUENCE [LARGE SCALE GENOMIC DNA]</scope>
    <source>
        <strain evidence="12">TB1705</strain>
        <tissue evidence="12">Leaf</tissue>
    </source>
</reference>
<evidence type="ECO:0000256" key="8">
    <source>
        <dbReference type="ARBA" id="ARBA00023209"/>
    </source>
</evidence>
<dbReference type="SMART" id="SM00563">
    <property type="entry name" value="PlsC"/>
    <property type="match status" value="1"/>
</dbReference>
<evidence type="ECO:0000256" key="7">
    <source>
        <dbReference type="ARBA" id="ARBA00023136"/>
    </source>
</evidence>
<evidence type="ECO:0000256" key="4">
    <source>
        <dbReference type="ARBA" id="ARBA00022692"/>
    </source>
</evidence>
<dbReference type="Proteomes" id="UP000541444">
    <property type="component" value="Unassembled WGS sequence"/>
</dbReference>
<dbReference type="AlphaFoldDB" id="A0A7J7LWZ0"/>
<dbReference type="InterPro" id="IPR023214">
    <property type="entry name" value="HAD_sf"/>
</dbReference>
<evidence type="ECO:0000313" key="13">
    <source>
        <dbReference type="Proteomes" id="UP000541444"/>
    </source>
</evidence>
<dbReference type="InterPro" id="IPR002123">
    <property type="entry name" value="Plipid/glycerol_acylTrfase"/>
</dbReference>
<gene>
    <name evidence="12" type="ORF">GIB67_036811</name>
</gene>
<keyword evidence="4 10" id="KW-0812">Transmembrane</keyword>
<evidence type="ECO:0000313" key="12">
    <source>
        <dbReference type="EMBL" id="KAF6147092.1"/>
    </source>
</evidence>
<keyword evidence="3" id="KW-0808">Transferase</keyword>
<dbReference type="PANTHER" id="PTHR15486:SF49">
    <property type="entry name" value="GLYCEROL-3-PHOSPHATE 2-O-ACYLTRANSFERASE 6"/>
    <property type="match status" value="1"/>
</dbReference>
<dbReference type="PANTHER" id="PTHR15486">
    <property type="entry name" value="ANCIENT UBIQUITOUS PROTEIN"/>
    <property type="match status" value="1"/>
</dbReference>
<dbReference type="Pfam" id="PF23270">
    <property type="entry name" value="HAD_RAM2_N"/>
    <property type="match status" value="1"/>
</dbReference>
<feature type="transmembrane region" description="Helical" evidence="10">
    <location>
        <begin position="238"/>
        <end position="260"/>
    </location>
</feature>
<sequence length="491" mass="54757">MGFDPITNCSTEGRSNQTVAADLDGTLLVSRSAFPYFMLVAIEAGSLLRGLILLTSVPIVYFSYIFLSESLAINIFIFITFAGLKVRDIEIVSRSVLPKFYAEDVHPEGWRVFSSFGKRYIVTANPRVMVEPFVKDYLGADKVLGTELEVSKSGRATGFVKIPGVLVGEHKKEAVAREFGENLPDLGLGDRVTDHEFMSICKEGYMVPSTKCEPLPRNKLLRPVIFHEGRLVQRPTPLMSLLIFLWMPFGFVISLLRIYLNIPLPERIVRHMYKVLNIKLVVKGNPPPPPKKGQSGVLLICNHRTILDPVVTAVALGRKITCVTYSISKFSELISPIKAVALTRERDKDAANMKRLLEEGDLVICPEGTTCREQFLLRFSALFAELTDRIVPVAVNTKQSLFYGTSARGFKLLDPYFVFMNPMPTYEITFLNQLPSELTCKGGKSPIEVANYVQRVVAGTLGFECTNLTRKDKYEILAGTDGRVASKKEKA</sequence>
<evidence type="ECO:0000256" key="3">
    <source>
        <dbReference type="ARBA" id="ARBA00022679"/>
    </source>
</evidence>